<keyword evidence="4" id="KW-0808">Transferase</keyword>
<dbReference type="EMBL" id="MUGO01000003">
    <property type="protein sequence ID" value="PQA96655.1"/>
    <property type="molecule type" value="Genomic_DNA"/>
</dbReference>
<evidence type="ECO:0000313" key="7">
    <source>
        <dbReference type="EMBL" id="PQA96655.1"/>
    </source>
</evidence>
<evidence type="ECO:0000256" key="5">
    <source>
        <dbReference type="ARBA" id="ARBA00022695"/>
    </source>
</evidence>
<sequence length="166" mass="18960">MAKYLSLEEEVAVRLYTSGYYSGLNRALRGEIAITEEYKVYKELLNNALNKLPKTSSSTFYRLEKWSPESLKKEYITGKTVEKKAFTSSTYDYMAAEEMMFDDASYNVLIKIIGKNGKNIEEASLLPAEKEVLFKSNTKFLVGEIKPIPSPVNPNENIMFINLIEK</sequence>
<evidence type="ECO:0000256" key="4">
    <source>
        <dbReference type="ARBA" id="ARBA00022679"/>
    </source>
</evidence>
<comment type="catalytic activity">
    <reaction evidence="6">
        <text>L-arginyl-[protein] + NAD(+) = N(omega)-(ADP-D-ribosyl)-L-arginyl-[protein] + nicotinamide + H(+)</text>
        <dbReference type="Rhea" id="RHEA:19149"/>
        <dbReference type="Rhea" id="RHEA-COMP:10532"/>
        <dbReference type="Rhea" id="RHEA-COMP:15087"/>
        <dbReference type="ChEBI" id="CHEBI:15378"/>
        <dbReference type="ChEBI" id="CHEBI:17154"/>
        <dbReference type="ChEBI" id="CHEBI:29965"/>
        <dbReference type="ChEBI" id="CHEBI:57540"/>
        <dbReference type="ChEBI" id="CHEBI:142554"/>
        <dbReference type="EC" id="2.4.2.31"/>
    </reaction>
</comment>
<proteinExistence type="inferred from homology"/>
<dbReference type="InterPro" id="IPR000768">
    <property type="entry name" value="ART"/>
</dbReference>
<dbReference type="EC" id="2.4.2.31" evidence="2"/>
<comment type="caution">
    <text evidence="7">The sequence shown here is derived from an EMBL/GenBank/DDBJ whole genome shotgun (WGS) entry which is preliminary data.</text>
</comment>
<evidence type="ECO:0000256" key="6">
    <source>
        <dbReference type="ARBA" id="ARBA00047597"/>
    </source>
</evidence>
<reference evidence="7 8" key="1">
    <citation type="submission" date="2016-11" db="EMBL/GenBank/DDBJ databases">
        <title>Whole genomes of Flavobacteriaceae.</title>
        <authorList>
            <person name="Stine C."/>
            <person name="Li C."/>
            <person name="Tadesse D."/>
        </authorList>
    </citation>
    <scope>NUCLEOTIDE SEQUENCE [LARGE SCALE GENOMIC DNA]</scope>
    <source>
        <strain evidence="7 8">DSM 21068</strain>
    </source>
</reference>
<keyword evidence="8" id="KW-1185">Reference proteome</keyword>
<dbReference type="SUPFAM" id="SSF56399">
    <property type="entry name" value="ADP-ribosylation"/>
    <property type="match status" value="1"/>
</dbReference>
<evidence type="ECO:0000313" key="8">
    <source>
        <dbReference type="Proteomes" id="UP000238314"/>
    </source>
</evidence>
<evidence type="ECO:0000256" key="2">
    <source>
        <dbReference type="ARBA" id="ARBA00012031"/>
    </source>
</evidence>
<dbReference type="AlphaFoldDB" id="A0A2S7KI32"/>
<evidence type="ECO:0000256" key="1">
    <source>
        <dbReference type="ARBA" id="ARBA00009558"/>
    </source>
</evidence>
<keyword evidence="3" id="KW-0328">Glycosyltransferase</keyword>
<dbReference type="PROSITE" id="PS51996">
    <property type="entry name" value="TR_MART"/>
    <property type="match status" value="1"/>
</dbReference>
<protein>
    <recommendedName>
        <fullName evidence="2">NAD(+)--protein-arginine ADP-ribosyltransferase</fullName>
        <ecNumber evidence="2">2.4.2.31</ecNumber>
    </recommendedName>
</protein>
<gene>
    <name evidence="7" type="ORF">B0A70_05490</name>
</gene>
<dbReference type="Proteomes" id="UP000238314">
    <property type="component" value="Unassembled WGS sequence"/>
</dbReference>
<comment type="similarity">
    <text evidence="1">Belongs to the Arg-specific ADP-ribosyltransferase family.</text>
</comment>
<name>A0A2S7KI32_9FLAO</name>
<accession>A0A2S7KI32</accession>
<keyword evidence="5" id="KW-0548">Nucleotidyltransferase</keyword>
<organism evidence="7 8">
    <name type="scientific">Chryseobacterium piscicola</name>
    <dbReference type="NCBI Taxonomy" id="551459"/>
    <lineage>
        <taxon>Bacteria</taxon>
        <taxon>Pseudomonadati</taxon>
        <taxon>Bacteroidota</taxon>
        <taxon>Flavobacteriia</taxon>
        <taxon>Flavobacteriales</taxon>
        <taxon>Weeksellaceae</taxon>
        <taxon>Chryseobacterium group</taxon>
        <taxon>Chryseobacterium</taxon>
    </lineage>
</organism>
<dbReference type="GO" id="GO:0016779">
    <property type="term" value="F:nucleotidyltransferase activity"/>
    <property type="evidence" value="ECO:0007669"/>
    <property type="project" value="UniProtKB-KW"/>
</dbReference>
<dbReference type="Pfam" id="PF01129">
    <property type="entry name" value="ART"/>
    <property type="match status" value="1"/>
</dbReference>
<dbReference type="Gene3D" id="3.90.176.10">
    <property type="entry name" value="Toxin ADP-ribosyltransferase, Chain A, domain 1"/>
    <property type="match status" value="1"/>
</dbReference>
<dbReference type="GO" id="GO:0106274">
    <property type="term" value="F:NAD+-protein-arginine ADP-ribosyltransferase activity"/>
    <property type="evidence" value="ECO:0007669"/>
    <property type="project" value="UniProtKB-EC"/>
</dbReference>
<evidence type="ECO:0000256" key="3">
    <source>
        <dbReference type="ARBA" id="ARBA00022676"/>
    </source>
</evidence>